<dbReference type="HOGENOM" id="CLU_2513585_0_0_1"/>
<evidence type="ECO:0000313" key="1">
    <source>
        <dbReference type="EMBL" id="KIN96918.1"/>
    </source>
</evidence>
<reference evidence="2" key="2">
    <citation type="submission" date="2015-01" db="EMBL/GenBank/DDBJ databases">
        <title>Evolutionary Origins and Diversification of the Mycorrhizal Mutualists.</title>
        <authorList>
            <consortium name="DOE Joint Genome Institute"/>
            <consortium name="Mycorrhizal Genomics Consortium"/>
            <person name="Kohler A."/>
            <person name="Kuo A."/>
            <person name="Nagy L.G."/>
            <person name="Floudas D."/>
            <person name="Copeland A."/>
            <person name="Barry K.W."/>
            <person name="Cichocki N."/>
            <person name="Veneault-Fourrey C."/>
            <person name="LaButti K."/>
            <person name="Lindquist E.A."/>
            <person name="Lipzen A."/>
            <person name="Lundell T."/>
            <person name="Morin E."/>
            <person name="Murat C."/>
            <person name="Riley R."/>
            <person name="Ohm R."/>
            <person name="Sun H."/>
            <person name="Tunlid A."/>
            <person name="Henrissat B."/>
            <person name="Grigoriev I.V."/>
            <person name="Hibbett D.S."/>
            <person name="Martin F."/>
        </authorList>
    </citation>
    <scope>NUCLEOTIDE SEQUENCE [LARGE SCALE GENOMIC DNA]</scope>
    <source>
        <strain evidence="2">Marx 270</strain>
    </source>
</reference>
<keyword evidence="2" id="KW-1185">Reference proteome</keyword>
<organism evidence="1 2">
    <name type="scientific">Pisolithus tinctorius Marx 270</name>
    <dbReference type="NCBI Taxonomy" id="870435"/>
    <lineage>
        <taxon>Eukaryota</taxon>
        <taxon>Fungi</taxon>
        <taxon>Dikarya</taxon>
        <taxon>Basidiomycota</taxon>
        <taxon>Agaricomycotina</taxon>
        <taxon>Agaricomycetes</taxon>
        <taxon>Agaricomycetidae</taxon>
        <taxon>Boletales</taxon>
        <taxon>Sclerodermatineae</taxon>
        <taxon>Pisolithaceae</taxon>
        <taxon>Pisolithus</taxon>
    </lineage>
</organism>
<dbReference type="Proteomes" id="UP000054217">
    <property type="component" value="Unassembled WGS sequence"/>
</dbReference>
<dbReference type="InParanoid" id="A0A0C3NNP4"/>
<gene>
    <name evidence="1" type="ORF">M404DRAFT_1006409</name>
</gene>
<reference evidence="1 2" key="1">
    <citation type="submission" date="2014-04" db="EMBL/GenBank/DDBJ databases">
        <authorList>
            <consortium name="DOE Joint Genome Institute"/>
            <person name="Kuo A."/>
            <person name="Kohler A."/>
            <person name="Costa M.D."/>
            <person name="Nagy L.G."/>
            <person name="Floudas D."/>
            <person name="Copeland A."/>
            <person name="Barry K.W."/>
            <person name="Cichocki N."/>
            <person name="Veneault-Fourrey C."/>
            <person name="LaButti K."/>
            <person name="Lindquist E.A."/>
            <person name="Lipzen A."/>
            <person name="Lundell T."/>
            <person name="Morin E."/>
            <person name="Murat C."/>
            <person name="Sun H."/>
            <person name="Tunlid A."/>
            <person name="Henrissat B."/>
            <person name="Grigoriev I.V."/>
            <person name="Hibbett D.S."/>
            <person name="Martin F."/>
            <person name="Nordberg H.P."/>
            <person name="Cantor M.N."/>
            <person name="Hua S.X."/>
        </authorList>
    </citation>
    <scope>NUCLEOTIDE SEQUENCE [LARGE SCALE GENOMIC DNA]</scope>
    <source>
        <strain evidence="1 2">Marx 270</strain>
    </source>
</reference>
<protein>
    <submittedName>
        <fullName evidence="1">Uncharacterized protein</fullName>
    </submittedName>
</protein>
<name>A0A0C3NNP4_PISTI</name>
<proteinExistence type="predicted"/>
<dbReference type="EMBL" id="KN832037">
    <property type="protein sequence ID" value="KIN96918.1"/>
    <property type="molecule type" value="Genomic_DNA"/>
</dbReference>
<evidence type="ECO:0000313" key="2">
    <source>
        <dbReference type="Proteomes" id="UP000054217"/>
    </source>
</evidence>
<sequence length="85" mass="9331">MPDNHKSWQPGMNFATNYGTGSASDVRTTGINQDSQYLPRASGTCQYSAFSLISRLAQVVLTTGAQGHRCPNSTRTHHVFRKVSM</sequence>
<dbReference type="AlphaFoldDB" id="A0A0C3NNP4"/>
<accession>A0A0C3NNP4</accession>